<dbReference type="EMBL" id="AP027080">
    <property type="protein sequence ID" value="BDU72586.1"/>
    <property type="molecule type" value="Genomic_DNA"/>
</dbReference>
<dbReference type="HAMAP" id="MF_01440">
    <property type="entry name" value="CheD"/>
    <property type="match status" value="1"/>
</dbReference>
<dbReference type="CDD" id="cd16352">
    <property type="entry name" value="CheD"/>
    <property type="match status" value="1"/>
</dbReference>
<dbReference type="Proteomes" id="UP001238179">
    <property type="component" value="Chromosome"/>
</dbReference>
<name>A0AA48GVH6_9BACT</name>
<proteinExistence type="inferred from homology"/>
<evidence type="ECO:0000313" key="5">
    <source>
        <dbReference type="Proteomes" id="UP001238179"/>
    </source>
</evidence>
<evidence type="ECO:0000256" key="1">
    <source>
        <dbReference type="ARBA" id="ARBA00022500"/>
    </source>
</evidence>
<dbReference type="EC" id="3.5.1.44" evidence="3"/>
<sequence>MSPRLKQPVPERASRYFDRHFQCPAMKILPGEFYATGADEAIVTVLGSCVAVCLLDPVLAIGGMNHFMLPIQPEPRQDDPYYAARYGAGAMELLINEMLHLGAGRQRLVAKVFGGGQVMAGLSDIGQRNALFIRDFLRVEGIPRLAEDLGGSFPLKVYFFPATGQVLVKRISKLRNRTLVRREQAYFARLSQGTDEPDVELFP</sequence>
<comment type="catalytic activity">
    <reaction evidence="3">
        <text>L-glutaminyl-[protein] + H2O = L-glutamyl-[protein] + NH4(+)</text>
        <dbReference type="Rhea" id="RHEA:16441"/>
        <dbReference type="Rhea" id="RHEA-COMP:10207"/>
        <dbReference type="Rhea" id="RHEA-COMP:10208"/>
        <dbReference type="ChEBI" id="CHEBI:15377"/>
        <dbReference type="ChEBI" id="CHEBI:28938"/>
        <dbReference type="ChEBI" id="CHEBI:29973"/>
        <dbReference type="ChEBI" id="CHEBI:30011"/>
        <dbReference type="EC" id="3.5.1.44"/>
    </reaction>
</comment>
<comment type="similarity">
    <text evidence="3">Belongs to the CheD family.</text>
</comment>
<dbReference type="InterPro" id="IPR005659">
    <property type="entry name" value="Chemorcpt_Glu_NH3ase_CheD"/>
</dbReference>
<dbReference type="NCBIfam" id="NF010013">
    <property type="entry name" value="PRK13487.1"/>
    <property type="match status" value="1"/>
</dbReference>
<dbReference type="GO" id="GO:0006935">
    <property type="term" value="P:chemotaxis"/>
    <property type="evidence" value="ECO:0007669"/>
    <property type="project" value="UniProtKB-UniRule"/>
</dbReference>
<keyword evidence="1 3" id="KW-0145">Chemotaxis</keyword>
<evidence type="ECO:0000313" key="4">
    <source>
        <dbReference type="EMBL" id="BDU72586.1"/>
    </source>
</evidence>
<dbReference type="PANTHER" id="PTHR35147">
    <property type="entry name" value="CHEMORECEPTOR GLUTAMINE DEAMIDASE CHED-RELATED"/>
    <property type="match status" value="1"/>
</dbReference>
<evidence type="ECO:0000256" key="2">
    <source>
        <dbReference type="ARBA" id="ARBA00022801"/>
    </source>
</evidence>
<dbReference type="InterPro" id="IPR038592">
    <property type="entry name" value="CheD-like_sf"/>
</dbReference>
<dbReference type="InterPro" id="IPR011324">
    <property type="entry name" value="Cytotoxic_necrot_fac-like_cat"/>
</dbReference>
<comment type="function">
    <text evidence="3">Probably deamidates glutamine residues to glutamate on methyl-accepting chemotaxis receptors (MCPs), playing an important role in chemotaxis.</text>
</comment>
<dbReference type="Pfam" id="PF03975">
    <property type="entry name" value="CheD"/>
    <property type="match status" value="1"/>
</dbReference>
<dbReference type="AlphaFoldDB" id="A0AA48GVH6"/>
<evidence type="ECO:0000256" key="3">
    <source>
        <dbReference type="HAMAP-Rule" id="MF_01440"/>
    </source>
</evidence>
<dbReference type="GO" id="GO:0050568">
    <property type="term" value="F:protein-glutamine glutaminase activity"/>
    <property type="evidence" value="ECO:0007669"/>
    <property type="project" value="UniProtKB-UniRule"/>
</dbReference>
<organism evidence="4 5">
    <name type="scientific">Mesoterricola silvestris</name>
    <dbReference type="NCBI Taxonomy" id="2927979"/>
    <lineage>
        <taxon>Bacteria</taxon>
        <taxon>Pseudomonadati</taxon>
        <taxon>Acidobacteriota</taxon>
        <taxon>Holophagae</taxon>
        <taxon>Holophagales</taxon>
        <taxon>Holophagaceae</taxon>
        <taxon>Mesoterricola</taxon>
    </lineage>
</organism>
<keyword evidence="5" id="KW-1185">Reference proteome</keyword>
<dbReference type="KEGG" id="msil:METEAL_17600"/>
<dbReference type="SUPFAM" id="SSF64438">
    <property type="entry name" value="CNF1/YfiH-like putative cysteine hydrolases"/>
    <property type="match status" value="1"/>
</dbReference>
<reference evidence="5" key="1">
    <citation type="journal article" date="2023" name="Int. J. Syst. Evol. Microbiol.">
        <title>Mesoterricola silvestris gen. nov., sp. nov., Mesoterricola sediminis sp. nov., Geothrix oryzae sp. nov., Geothrix edaphica sp. nov., Geothrix rubra sp. nov., and Geothrix limicola sp. nov., six novel members of Acidobacteriota isolated from soils.</title>
        <authorList>
            <person name="Itoh H."/>
            <person name="Sugisawa Y."/>
            <person name="Mise K."/>
            <person name="Xu Z."/>
            <person name="Kuniyasu M."/>
            <person name="Ushijima N."/>
            <person name="Kawano K."/>
            <person name="Kobayashi E."/>
            <person name="Shiratori Y."/>
            <person name="Masuda Y."/>
            <person name="Senoo K."/>
        </authorList>
    </citation>
    <scope>NUCLEOTIDE SEQUENCE [LARGE SCALE GENOMIC DNA]</scope>
    <source>
        <strain evidence="5">W79</strain>
    </source>
</reference>
<protein>
    <recommendedName>
        <fullName evidence="3">Probable chemoreceptor glutamine deamidase CheD</fullName>
        <ecNumber evidence="3">3.5.1.44</ecNumber>
    </recommendedName>
</protein>
<dbReference type="Gene3D" id="3.30.1330.200">
    <property type="match status" value="1"/>
</dbReference>
<dbReference type="PANTHER" id="PTHR35147:SF2">
    <property type="entry name" value="CHEMORECEPTOR GLUTAMINE DEAMIDASE CHED-RELATED"/>
    <property type="match status" value="1"/>
</dbReference>
<accession>A0AA48GVH6</accession>
<dbReference type="RefSeq" id="WP_316415499.1">
    <property type="nucleotide sequence ID" value="NZ_AP027080.1"/>
</dbReference>
<keyword evidence="2 3" id="KW-0378">Hydrolase</keyword>
<gene>
    <name evidence="4" type="primary">cheD1</name>
    <name evidence="3" type="synonym">cheD</name>
    <name evidence="4" type="ORF">METEAL_17600</name>
</gene>